<feature type="domain" description="HTH CENPB-type" evidence="2">
    <location>
        <begin position="27"/>
        <end position="98"/>
    </location>
</feature>
<dbReference type="Proteomes" id="UP000429607">
    <property type="component" value="Unassembled WGS sequence"/>
</dbReference>
<gene>
    <name evidence="3" type="ORF">PR001_g21159</name>
</gene>
<sequence>MYQWRKEHGQLEELCADPRQASLKYIRPTGSATILPTDAEMELVQWINALRKDGAPVSSKMLELQARATAHEYEISPFEASWHWRKGFMKRHRLSIRARTRQGQVSLEAAGAIAINFAVDVQQKMLELRVTKVYNADQTVWIRGAGKDKERFSVMLLGDSDGTKYPLYVVLKSSRSQVEGGDAANWKYGRGFGIHVWNEARQIMADTDVQLYANPTAWWNADIRMAFIKGNFGSRPQPRQPILLLVDDFSGHWTAEVKAFAASIDVHLIKRARYTSTLQLLRPRRISELFGIPPATLSRVLHKAEIALDKALQEIPDAQVRYPSKHQQRQWARRVQEKEPLLDGVWGFVDGKNYRVQSPANADLRNAHYNGWLHTVLVTGTLCYGMDGTLVWGRHNLPGSWNDGETTANYK</sequence>
<dbReference type="Gene3D" id="1.10.10.60">
    <property type="entry name" value="Homeodomain-like"/>
    <property type="match status" value="1"/>
</dbReference>
<protein>
    <recommendedName>
        <fullName evidence="2">HTH CENPB-type domain-containing protein</fullName>
    </recommendedName>
</protein>
<dbReference type="InterPro" id="IPR009057">
    <property type="entry name" value="Homeodomain-like_sf"/>
</dbReference>
<evidence type="ECO:0000256" key="1">
    <source>
        <dbReference type="ARBA" id="ARBA00023125"/>
    </source>
</evidence>
<evidence type="ECO:0000313" key="3">
    <source>
        <dbReference type="EMBL" id="KAE8991673.1"/>
    </source>
</evidence>
<dbReference type="PANTHER" id="PTHR48471">
    <property type="entry name" value="DDE TNP4 DOMAIN-CONTAINING PROTEIN"/>
    <property type="match status" value="1"/>
</dbReference>
<keyword evidence="1" id="KW-0238">DNA-binding</keyword>
<reference evidence="3 4" key="1">
    <citation type="submission" date="2018-09" db="EMBL/GenBank/DDBJ databases">
        <title>Genomic investigation of the strawberry pathogen Phytophthora fragariae indicates pathogenicity is determined by transcriptional variation in three key races.</title>
        <authorList>
            <person name="Adams T.M."/>
            <person name="Armitage A.D."/>
            <person name="Sobczyk M.K."/>
            <person name="Bates H.J."/>
            <person name="Dunwell J.M."/>
            <person name="Nellist C.F."/>
            <person name="Harrison R.J."/>
        </authorList>
    </citation>
    <scope>NUCLEOTIDE SEQUENCE [LARGE SCALE GENOMIC DNA]</scope>
    <source>
        <strain evidence="3 4">SCRP249</strain>
    </source>
</reference>
<proteinExistence type="predicted"/>
<comment type="caution">
    <text evidence="3">The sequence shown here is derived from an EMBL/GenBank/DDBJ whole genome shotgun (WGS) entry which is preliminary data.</text>
</comment>
<dbReference type="PANTHER" id="PTHR48471:SF1">
    <property type="entry name" value="DDE TNP4 DOMAIN-CONTAINING PROTEIN"/>
    <property type="match status" value="1"/>
</dbReference>
<evidence type="ECO:0000259" key="2">
    <source>
        <dbReference type="PROSITE" id="PS51253"/>
    </source>
</evidence>
<dbReference type="EMBL" id="QXFV01002175">
    <property type="protein sequence ID" value="KAE8991673.1"/>
    <property type="molecule type" value="Genomic_DNA"/>
</dbReference>
<dbReference type="SUPFAM" id="SSF46689">
    <property type="entry name" value="Homeodomain-like"/>
    <property type="match status" value="1"/>
</dbReference>
<evidence type="ECO:0000313" key="4">
    <source>
        <dbReference type="Proteomes" id="UP000429607"/>
    </source>
</evidence>
<accession>A0A6A3JJ71</accession>
<dbReference type="AlphaFoldDB" id="A0A6A3JJ71"/>
<dbReference type="PROSITE" id="PS51253">
    <property type="entry name" value="HTH_CENPB"/>
    <property type="match status" value="1"/>
</dbReference>
<name>A0A6A3JJ71_9STRA</name>
<organism evidence="3 4">
    <name type="scientific">Phytophthora rubi</name>
    <dbReference type="NCBI Taxonomy" id="129364"/>
    <lineage>
        <taxon>Eukaryota</taxon>
        <taxon>Sar</taxon>
        <taxon>Stramenopiles</taxon>
        <taxon>Oomycota</taxon>
        <taxon>Peronosporomycetes</taxon>
        <taxon>Peronosporales</taxon>
        <taxon>Peronosporaceae</taxon>
        <taxon>Phytophthora</taxon>
    </lineage>
</organism>
<dbReference type="GO" id="GO:0003677">
    <property type="term" value="F:DNA binding"/>
    <property type="evidence" value="ECO:0007669"/>
    <property type="project" value="UniProtKB-KW"/>
</dbReference>
<dbReference type="Pfam" id="PF03221">
    <property type="entry name" value="HTH_Tnp_Tc5"/>
    <property type="match status" value="1"/>
</dbReference>
<dbReference type="InterPro" id="IPR006600">
    <property type="entry name" value="HTH_CenpB_DNA-bd_dom"/>
</dbReference>